<accession>A0A348HCB4</accession>
<dbReference type="Proteomes" id="UP000267342">
    <property type="component" value="Chromosome"/>
</dbReference>
<evidence type="ECO:0000256" key="2">
    <source>
        <dbReference type="RuleBase" id="RU003860"/>
    </source>
</evidence>
<proteinExistence type="inferred from homology"/>
<dbReference type="Pfam" id="PF01722">
    <property type="entry name" value="BolA"/>
    <property type="match status" value="1"/>
</dbReference>
<organism evidence="4 5">
    <name type="scientific">Zymobacter palmae</name>
    <dbReference type="NCBI Taxonomy" id="33074"/>
    <lineage>
        <taxon>Bacteria</taxon>
        <taxon>Pseudomonadati</taxon>
        <taxon>Pseudomonadota</taxon>
        <taxon>Gammaproteobacteria</taxon>
        <taxon>Oceanospirillales</taxon>
        <taxon>Halomonadaceae</taxon>
        <taxon>Zymobacter group</taxon>
        <taxon>Zymobacter</taxon>
    </lineage>
</organism>
<dbReference type="SUPFAM" id="SSF82657">
    <property type="entry name" value="BolA-like"/>
    <property type="match status" value="1"/>
</dbReference>
<dbReference type="PIRSF" id="PIRSF003113">
    <property type="entry name" value="BolA"/>
    <property type="match status" value="1"/>
</dbReference>
<feature type="region of interest" description="Disordered" evidence="3">
    <location>
        <begin position="92"/>
        <end position="111"/>
    </location>
</feature>
<gene>
    <name evidence="4" type="ORF">ZBT109_0478</name>
</gene>
<dbReference type="PANTHER" id="PTHR46229:SF2">
    <property type="entry name" value="BOLA-LIKE PROTEIN 1"/>
    <property type="match status" value="1"/>
</dbReference>
<dbReference type="GO" id="GO:0005829">
    <property type="term" value="C:cytosol"/>
    <property type="evidence" value="ECO:0007669"/>
    <property type="project" value="TreeGrafter"/>
</dbReference>
<dbReference type="STRING" id="1123510.GCA_000620025_00677"/>
<reference evidence="4 5" key="1">
    <citation type="submission" date="2018-09" db="EMBL/GenBank/DDBJ databases">
        <title>Zymobacter palmae IAM14233 (=T109) whole genome analysis.</title>
        <authorList>
            <person name="Yanase H."/>
        </authorList>
    </citation>
    <scope>NUCLEOTIDE SEQUENCE [LARGE SCALE GENOMIC DNA]</scope>
    <source>
        <strain evidence="4 5">IAM14233</strain>
    </source>
</reference>
<sequence length="111" mass="12631">MTQLEGVNMSIQQQIEQKLQALAPAWLQVENESHMHHVPPNSETHFRVVMVSSAFDGQKLIDRQRAIHSLLKDELASSVHALGLRLFTPEEWQTRQHDIPPTPNCRGGHHS</sequence>
<name>A0A348HCB4_9GAMM</name>
<keyword evidence="5" id="KW-1185">Reference proteome</keyword>
<dbReference type="GO" id="GO:0006351">
    <property type="term" value="P:DNA-templated transcription"/>
    <property type="evidence" value="ECO:0007669"/>
    <property type="project" value="TreeGrafter"/>
</dbReference>
<evidence type="ECO:0000256" key="1">
    <source>
        <dbReference type="ARBA" id="ARBA00005578"/>
    </source>
</evidence>
<evidence type="ECO:0000256" key="3">
    <source>
        <dbReference type="SAM" id="MobiDB-lite"/>
    </source>
</evidence>
<comment type="similarity">
    <text evidence="1 2">Belongs to the BolA/IbaG family.</text>
</comment>
<protein>
    <submittedName>
        <fullName evidence="4">Stress-induced morphogen</fullName>
    </submittedName>
</protein>
<dbReference type="KEGG" id="zpl:ZBT109_0478"/>
<evidence type="ECO:0000313" key="5">
    <source>
        <dbReference type="Proteomes" id="UP000267342"/>
    </source>
</evidence>
<dbReference type="InterPro" id="IPR036065">
    <property type="entry name" value="BolA-like_sf"/>
</dbReference>
<evidence type="ECO:0000313" key="4">
    <source>
        <dbReference type="EMBL" id="BBG29266.1"/>
    </source>
</evidence>
<dbReference type="InterPro" id="IPR050961">
    <property type="entry name" value="BolA/IbaG_stress_morph_reg"/>
</dbReference>
<dbReference type="AlphaFoldDB" id="A0A348HCB4"/>
<dbReference type="PANTHER" id="PTHR46229">
    <property type="entry name" value="BOLA TRANSCRIPTION REGULATOR"/>
    <property type="match status" value="1"/>
</dbReference>
<dbReference type="InterPro" id="IPR002634">
    <property type="entry name" value="BolA"/>
</dbReference>
<dbReference type="Gene3D" id="3.30.300.90">
    <property type="entry name" value="BolA-like"/>
    <property type="match status" value="1"/>
</dbReference>
<dbReference type="EMBL" id="AP018933">
    <property type="protein sequence ID" value="BBG29266.1"/>
    <property type="molecule type" value="Genomic_DNA"/>
</dbReference>